<name>A0AAD4H4I1_9FUNG</name>
<comment type="caution">
    <text evidence="2">The sequence shown here is derived from an EMBL/GenBank/DDBJ whole genome shotgun (WGS) entry which is preliminary data.</text>
</comment>
<evidence type="ECO:0000313" key="3">
    <source>
        <dbReference type="Proteomes" id="UP001194580"/>
    </source>
</evidence>
<dbReference type="Proteomes" id="UP001194580">
    <property type="component" value="Unassembled WGS sequence"/>
</dbReference>
<accession>A0AAD4H4I1</accession>
<dbReference type="AlphaFoldDB" id="A0AAD4H4I1"/>
<feature type="region of interest" description="Disordered" evidence="1">
    <location>
        <begin position="96"/>
        <end position="125"/>
    </location>
</feature>
<keyword evidence="3" id="KW-1185">Reference proteome</keyword>
<sequence length="232" mass="25288">MSTAAISTTSTTPINSLREYHEREQEQDDESTNAHIRKKTRSSVHLLSSSSPPLPSYSLEDQLRRSSSALHPLAPASLIPTSASASQSPALIAVNTSTSTTTGSGPRSSSPSTATSNTSTTITSPSATVTVAAASQKQTHPQTIYQTVAQQKSTPSPTPIYTIDDFITRFACKLQFLDYSIKTQMHKIDAIKNDPAQDQRYRELYMGLTNLEAKVRVIEDKIEDLFKLKIGK</sequence>
<feature type="compositionally biased region" description="Low complexity" evidence="1">
    <location>
        <begin position="43"/>
        <end position="59"/>
    </location>
</feature>
<proteinExistence type="predicted"/>
<dbReference type="EMBL" id="JAAAIL010001437">
    <property type="protein sequence ID" value="KAG0269363.1"/>
    <property type="molecule type" value="Genomic_DNA"/>
</dbReference>
<evidence type="ECO:0000256" key="1">
    <source>
        <dbReference type="SAM" id="MobiDB-lite"/>
    </source>
</evidence>
<feature type="region of interest" description="Disordered" evidence="1">
    <location>
        <begin position="1"/>
        <end position="60"/>
    </location>
</feature>
<feature type="compositionally biased region" description="Low complexity" evidence="1">
    <location>
        <begin position="1"/>
        <end position="12"/>
    </location>
</feature>
<organism evidence="2 3">
    <name type="scientific">Linnemannia exigua</name>
    <dbReference type="NCBI Taxonomy" id="604196"/>
    <lineage>
        <taxon>Eukaryota</taxon>
        <taxon>Fungi</taxon>
        <taxon>Fungi incertae sedis</taxon>
        <taxon>Mucoromycota</taxon>
        <taxon>Mortierellomycotina</taxon>
        <taxon>Mortierellomycetes</taxon>
        <taxon>Mortierellales</taxon>
        <taxon>Mortierellaceae</taxon>
        <taxon>Linnemannia</taxon>
    </lineage>
</organism>
<protein>
    <submittedName>
        <fullName evidence="2">Uncharacterized protein</fullName>
    </submittedName>
</protein>
<gene>
    <name evidence="2" type="ORF">BGZ95_002107</name>
</gene>
<evidence type="ECO:0000313" key="2">
    <source>
        <dbReference type="EMBL" id="KAG0269363.1"/>
    </source>
</evidence>
<reference evidence="2" key="1">
    <citation type="journal article" date="2020" name="Fungal Divers.">
        <title>Resolving the Mortierellaceae phylogeny through synthesis of multi-gene phylogenetics and phylogenomics.</title>
        <authorList>
            <person name="Vandepol N."/>
            <person name="Liber J."/>
            <person name="Desiro A."/>
            <person name="Na H."/>
            <person name="Kennedy M."/>
            <person name="Barry K."/>
            <person name="Grigoriev I.V."/>
            <person name="Miller A.N."/>
            <person name="O'Donnell K."/>
            <person name="Stajich J.E."/>
            <person name="Bonito G."/>
        </authorList>
    </citation>
    <scope>NUCLEOTIDE SEQUENCE</scope>
    <source>
        <strain evidence="2">NRRL 28262</strain>
    </source>
</reference>